<dbReference type="GO" id="GO:0004040">
    <property type="term" value="F:amidase activity"/>
    <property type="evidence" value="ECO:0007669"/>
    <property type="project" value="InterPro"/>
</dbReference>
<evidence type="ECO:0000256" key="1">
    <source>
        <dbReference type="ARBA" id="ARBA00022529"/>
    </source>
</evidence>
<organism evidence="6 7">
    <name type="scientific">Pontimicrobium aquaticum</name>
    <dbReference type="NCBI Taxonomy" id="2565367"/>
    <lineage>
        <taxon>Bacteria</taxon>
        <taxon>Pseudomonadati</taxon>
        <taxon>Bacteroidota</taxon>
        <taxon>Flavobacteriia</taxon>
        <taxon>Flavobacteriales</taxon>
        <taxon>Flavobacteriaceae</taxon>
        <taxon>Pontimicrobium</taxon>
    </lineage>
</organism>
<dbReference type="InterPro" id="IPR018392">
    <property type="entry name" value="LysM"/>
</dbReference>
<dbReference type="Gene3D" id="3.10.350.10">
    <property type="entry name" value="LysM domain"/>
    <property type="match status" value="1"/>
</dbReference>
<dbReference type="Proteomes" id="UP000307657">
    <property type="component" value="Unassembled WGS sequence"/>
</dbReference>
<dbReference type="SUPFAM" id="SSF54106">
    <property type="entry name" value="LysM domain"/>
    <property type="match status" value="1"/>
</dbReference>
<sequence>MNRIVLILALSIFIVSCGSRKKSARNVDTRLPKTDTRPVPKKEKEVVTEPRTITKAPVIKSTDDYISVYKDIAVAEMKQYGIPASITLAQGILESGSGRGRLAVKANNHFGIKCHDWKGAKIYHDDDRAQECFRKYKDANKSFRDHSEFLANRKRYAKLFQLDKDDYKGWARELRRAGYATDRKYPQKLISLIERYQLYKFDDKSSRRVTKRNQEHIIVATYTVVKGDTLYSISKKHNLTVKELQILNDLKGTELSVGQVLNIQTKDKD</sequence>
<reference evidence="6 7" key="1">
    <citation type="submission" date="2019-04" db="EMBL/GenBank/DDBJ databases">
        <title>Lacinutrix sp. nov., isolated from marine water.</title>
        <authorList>
            <person name="Kim W."/>
        </authorList>
    </citation>
    <scope>NUCLEOTIDE SEQUENCE [LARGE SCALE GENOMIC DNA]</scope>
    <source>
        <strain evidence="6 7">CAU 1491</strain>
    </source>
</reference>
<dbReference type="GO" id="GO:0031640">
    <property type="term" value="P:killing of cells of another organism"/>
    <property type="evidence" value="ECO:0007669"/>
    <property type="project" value="UniProtKB-KW"/>
</dbReference>
<dbReference type="InterPro" id="IPR051056">
    <property type="entry name" value="Glycosyl_Hydrolase_73"/>
</dbReference>
<evidence type="ECO:0000313" key="6">
    <source>
        <dbReference type="EMBL" id="TJY31837.1"/>
    </source>
</evidence>
<evidence type="ECO:0000256" key="2">
    <source>
        <dbReference type="ARBA" id="ARBA00022638"/>
    </source>
</evidence>
<dbReference type="Gene3D" id="1.10.530.10">
    <property type="match status" value="1"/>
</dbReference>
<dbReference type="PROSITE" id="PS51782">
    <property type="entry name" value="LYSM"/>
    <property type="match status" value="1"/>
</dbReference>
<keyword evidence="1" id="KW-0929">Antimicrobial</keyword>
<dbReference type="OrthoDB" id="977752at2"/>
<evidence type="ECO:0000256" key="4">
    <source>
        <dbReference type="ARBA" id="ARBA00032108"/>
    </source>
</evidence>
<dbReference type="InterPro" id="IPR036779">
    <property type="entry name" value="LysM_dom_sf"/>
</dbReference>
<dbReference type="GO" id="GO:0042742">
    <property type="term" value="P:defense response to bacterium"/>
    <property type="evidence" value="ECO:0007669"/>
    <property type="project" value="UniProtKB-KW"/>
</dbReference>
<evidence type="ECO:0000256" key="3">
    <source>
        <dbReference type="ARBA" id="ARBA00022801"/>
    </source>
</evidence>
<proteinExistence type="predicted"/>
<dbReference type="SMART" id="SM00257">
    <property type="entry name" value="LysM"/>
    <property type="match status" value="1"/>
</dbReference>
<dbReference type="SMART" id="SM00047">
    <property type="entry name" value="LYZ2"/>
    <property type="match status" value="1"/>
</dbReference>
<keyword evidence="3" id="KW-0378">Hydrolase</keyword>
<feature type="domain" description="LysM" evidence="5">
    <location>
        <begin position="220"/>
        <end position="263"/>
    </location>
</feature>
<keyword evidence="2" id="KW-0081">Bacteriolytic enzyme</keyword>
<dbReference type="RefSeq" id="WP_136844959.1">
    <property type="nucleotide sequence ID" value="NZ_SUPL01000012.1"/>
</dbReference>
<dbReference type="EMBL" id="SUPL01000012">
    <property type="protein sequence ID" value="TJY31837.1"/>
    <property type="molecule type" value="Genomic_DNA"/>
</dbReference>
<gene>
    <name evidence="6" type="ORF">E5167_14880</name>
</gene>
<name>A0A4U0EK30_9FLAO</name>
<protein>
    <recommendedName>
        <fullName evidence="4">Peptidoglycan hydrolase</fullName>
    </recommendedName>
</protein>
<dbReference type="Pfam" id="PF01832">
    <property type="entry name" value="Glucosaminidase"/>
    <property type="match status" value="1"/>
</dbReference>
<keyword evidence="7" id="KW-1185">Reference proteome</keyword>
<evidence type="ECO:0000313" key="7">
    <source>
        <dbReference type="Proteomes" id="UP000307657"/>
    </source>
</evidence>
<dbReference type="CDD" id="cd00118">
    <property type="entry name" value="LysM"/>
    <property type="match status" value="1"/>
</dbReference>
<comment type="caution">
    <text evidence="6">The sequence shown here is derived from an EMBL/GenBank/DDBJ whole genome shotgun (WGS) entry which is preliminary data.</text>
</comment>
<dbReference type="Pfam" id="PF01476">
    <property type="entry name" value="LysM"/>
    <property type="match status" value="1"/>
</dbReference>
<dbReference type="PROSITE" id="PS51257">
    <property type="entry name" value="PROKAR_LIPOPROTEIN"/>
    <property type="match status" value="1"/>
</dbReference>
<dbReference type="PANTHER" id="PTHR33308:SF9">
    <property type="entry name" value="PEPTIDOGLYCAN HYDROLASE FLGJ"/>
    <property type="match status" value="1"/>
</dbReference>
<dbReference type="InterPro" id="IPR002901">
    <property type="entry name" value="MGlyc_endo_b_GlcNAc-like_dom"/>
</dbReference>
<dbReference type="AlphaFoldDB" id="A0A4U0EK30"/>
<accession>A0A4U0EK30</accession>
<evidence type="ECO:0000259" key="5">
    <source>
        <dbReference type="PROSITE" id="PS51782"/>
    </source>
</evidence>
<dbReference type="PANTHER" id="PTHR33308">
    <property type="entry name" value="PEPTIDOGLYCAN HYDROLASE FLGJ"/>
    <property type="match status" value="1"/>
</dbReference>